<accession>A0A261UIG6</accession>
<name>A0A261UIG6_9BORD</name>
<proteinExistence type="predicted"/>
<gene>
    <name evidence="1" type="ORF">CAL28_18595</name>
</gene>
<evidence type="ECO:0008006" key="3">
    <source>
        <dbReference type="Google" id="ProtNLM"/>
    </source>
</evidence>
<sequence>MSIDIHLYTPPEAPVRRMAHAGPPRRRRPWLVRALVGGALYALACAPARAHELASYPSLVAALTAGESVTVLLDLAQCTKDGSGIAGPRMQGGSRITRFLIPGGQYVAFADTHHTLDAEDRPVVEYIRYRAMADGKVIVRFARQAGAGSAATPGGQYECRFTRGIRFVADRAALR</sequence>
<dbReference type="AlphaFoldDB" id="A0A261UIG6"/>
<evidence type="ECO:0000313" key="1">
    <source>
        <dbReference type="EMBL" id="OZI61327.1"/>
    </source>
</evidence>
<dbReference type="RefSeq" id="WP_094842733.1">
    <property type="nucleotide sequence ID" value="NZ_NEVS01000004.1"/>
</dbReference>
<dbReference type="OrthoDB" id="8637105at2"/>
<keyword evidence="2" id="KW-1185">Reference proteome</keyword>
<dbReference type="EMBL" id="NEVS01000004">
    <property type="protein sequence ID" value="OZI61327.1"/>
    <property type="molecule type" value="Genomic_DNA"/>
</dbReference>
<protein>
    <recommendedName>
        <fullName evidence="3">VirK protein</fullName>
    </recommendedName>
</protein>
<comment type="caution">
    <text evidence="1">The sequence shown here is derived from an EMBL/GenBank/DDBJ whole genome shotgun (WGS) entry which is preliminary data.</text>
</comment>
<dbReference type="Proteomes" id="UP000215767">
    <property type="component" value="Unassembled WGS sequence"/>
</dbReference>
<dbReference type="InterPro" id="IPR010694">
    <property type="entry name" value="Uncharacterised_VirK"/>
</dbReference>
<organism evidence="1 2">
    <name type="scientific">Bordetella genomosp. 11</name>
    <dbReference type="NCBI Taxonomy" id="1416808"/>
    <lineage>
        <taxon>Bacteria</taxon>
        <taxon>Pseudomonadati</taxon>
        <taxon>Pseudomonadota</taxon>
        <taxon>Betaproteobacteria</taxon>
        <taxon>Burkholderiales</taxon>
        <taxon>Alcaligenaceae</taxon>
        <taxon>Bordetella</taxon>
    </lineage>
</organism>
<evidence type="ECO:0000313" key="2">
    <source>
        <dbReference type="Proteomes" id="UP000215767"/>
    </source>
</evidence>
<dbReference type="Pfam" id="PF06903">
    <property type="entry name" value="VirK"/>
    <property type="match status" value="1"/>
</dbReference>
<reference evidence="2" key="1">
    <citation type="submission" date="2017-05" db="EMBL/GenBank/DDBJ databases">
        <title>Complete and WGS of Bordetella genogroups.</title>
        <authorList>
            <person name="Spilker T."/>
            <person name="Lipuma J."/>
        </authorList>
    </citation>
    <scope>NUCLEOTIDE SEQUENCE [LARGE SCALE GENOMIC DNA]</scope>
    <source>
        <strain evidence="2">AU8856</strain>
    </source>
</reference>